<evidence type="ECO:0000313" key="3">
    <source>
        <dbReference type="EMBL" id="KPV53289.1"/>
    </source>
</evidence>
<accession>A0A0P9F9G9</accession>
<feature type="coiled-coil region" evidence="1">
    <location>
        <begin position="444"/>
        <end position="499"/>
    </location>
</feature>
<dbReference type="Proteomes" id="UP000050509">
    <property type="component" value="Unassembled WGS sequence"/>
</dbReference>
<sequence length="1032" mass="115615">MERQQLENLRALYRSRLQSAEQQQAQLGMNTPPHTILYIEELRGQVADIERQLDQRQRDDEAQVLAAGPAHNEALEQLREQRDTAQRSLHFLEQQRAYFGPAAPLNVLNDIQETRAQLAQLDAQIKEIAGDIGVPNVKAVEEITHLQALRAIQQRRLSILEEQRAMLGRSVQTEIAIEISVLTQELEATEQRLREYGASLEAPYIPDEVTVPLSIEELNLLEQLRQEHQRRLQFLEAQQAMYDIYTPPHIIMEIEDARVAIARIDGQLGVYQKEKTHASAVSQSSDNSDGDVQPPILGAEEREQLEQLREAHQRRLQTLEYQRARRGNDTPSELAKEIEDIRSAIGALDKRLGYAELHTTNNEIPLDANAQTRLESLRDAHLDRLQQLERRSATQGSDVHPDVPLEIESIRENIRAIDQQLNAPNEDKVIPQSTEIPASAVPTRPQLEQQRAEILRRLQQLEQRSHLSPEPTPQSATEAAELRGQLSDIEEQLAELIIAETPTEDEFEAPRQTTDEAFEIVIIHIAQQGNGYSISFVSNTGILRATLAPSEAQLEELAALARRRLDEIVSTQVDGQFVYQSSQATIAPEIYGKSLRALAEAGSFMYQQLFFRTDSSRNSHALGNRLRELSQRTRLRITIISERVFLPWTLLYDRETIEPGNIDTEGFWGFRHVIECQLPSTSANLPPTPGGQGALISTDGTLQLAFVGDNGLDSQVAQRVVDQQRATMSALPNVGLQDYSSASDFNRLLNNDTIVADVIYIYVLMLGNSDTNADDMRICLGDEQITLTELRARLPATPLPGRPFIFMNAQRLLSADPTQTDSFVPYFLQRGARAVLGGEASLPVFFAAQFGLEFVSRFVAGEESAGNLLLALRRAYLTQRRNVLGLLYTLYGHAGTRVEWDEPEAEQEIPGYARKAQRPATKGALGSAVARPVSVIEQLREQLDDLLTELKAIGDLPRDDATLLQAHLETAIYNARQNVPNRQRILDTLSAMGKITQALRARYESARILDQQIGGAQRLAEDLTIPPLSSFA</sequence>
<dbReference type="EMBL" id="LJCR01000293">
    <property type="protein sequence ID" value="KPV53289.1"/>
    <property type="molecule type" value="Genomic_DNA"/>
</dbReference>
<proteinExistence type="predicted"/>
<keyword evidence="1" id="KW-0175">Coiled coil</keyword>
<protein>
    <recommendedName>
        <fullName evidence="5">CHAT domain-containing protein</fullName>
    </recommendedName>
</protein>
<feature type="region of interest" description="Disordered" evidence="2">
    <location>
        <begin position="275"/>
        <end position="295"/>
    </location>
</feature>
<evidence type="ECO:0008006" key="5">
    <source>
        <dbReference type="Google" id="ProtNLM"/>
    </source>
</evidence>
<evidence type="ECO:0000313" key="4">
    <source>
        <dbReference type="Proteomes" id="UP000050509"/>
    </source>
</evidence>
<feature type="coiled-coil region" evidence="1">
    <location>
        <begin position="179"/>
        <end position="238"/>
    </location>
</feature>
<name>A0A0P9F9G9_9CHLR</name>
<gene>
    <name evidence="3" type="ORF">SE17_10500</name>
</gene>
<keyword evidence="4" id="KW-1185">Reference proteome</keyword>
<evidence type="ECO:0000256" key="1">
    <source>
        <dbReference type="SAM" id="Coils"/>
    </source>
</evidence>
<evidence type="ECO:0000256" key="2">
    <source>
        <dbReference type="SAM" id="MobiDB-lite"/>
    </source>
</evidence>
<dbReference type="AlphaFoldDB" id="A0A0P9F9G9"/>
<comment type="caution">
    <text evidence="3">The sequence shown here is derived from an EMBL/GenBank/DDBJ whole genome shotgun (WGS) entry which is preliminary data.</text>
</comment>
<reference evidence="3 4" key="1">
    <citation type="submission" date="2015-09" db="EMBL/GenBank/DDBJ databases">
        <title>Draft genome sequence of Kouleothrix aurantiaca JCM 19913.</title>
        <authorList>
            <person name="Hemp J."/>
        </authorList>
    </citation>
    <scope>NUCLEOTIDE SEQUENCE [LARGE SCALE GENOMIC DNA]</scope>
    <source>
        <strain evidence="3 4">COM-B</strain>
    </source>
</reference>
<feature type="coiled-coil region" evidence="1">
    <location>
        <begin position="3"/>
        <end position="131"/>
    </location>
</feature>
<organism evidence="3 4">
    <name type="scientific">Kouleothrix aurantiaca</name>
    <dbReference type="NCBI Taxonomy" id="186479"/>
    <lineage>
        <taxon>Bacteria</taxon>
        <taxon>Bacillati</taxon>
        <taxon>Chloroflexota</taxon>
        <taxon>Chloroflexia</taxon>
        <taxon>Chloroflexales</taxon>
        <taxon>Roseiflexineae</taxon>
        <taxon>Roseiflexaceae</taxon>
        <taxon>Kouleothrix</taxon>
    </lineage>
</organism>